<feature type="region of interest" description="Disordered" evidence="6">
    <location>
        <begin position="645"/>
        <end position="664"/>
    </location>
</feature>
<dbReference type="EMBL" id="LT608179">
    <property type="protein sequence ID" value="SCM04398.1"/>
    <property type="molecule type" value="Genomic_DNA"/>
</dbReference>
<evidence type="ECO:0000256" key="4">
    <source>
        <dbReference type="ARBA" id="ARBA00023163"/>
    </source>
</evidence>
<dbReference type="GO" id="GO:0003700">
    <property type="term" value="F:DNA-binding transcription factor activity"/>
    <property type="evidence" value="ECO:0007669"/>
    <property type="project" value="InterPro"/>
</dbReference>
<evidence type="ECO:0000256" key="5">
    <source>
        <dbReference type="ARBA" id="ARBA00023242"/>
    </source>
</evidence>
<dbReference type="Proteomes" id="UP000507163">
    <property type="component" value="Chromosome 13"/>
</dbReference>
<dbReference type="AlphaFoldDB" id="A0A1C6XJC5"/>
<organism evidence="8 9">
    <name type="scientific">Plasmodium chabaudi chabaudi</name>
    <dbReference type="NCBI Taxonomy" id="31271"/>
    <lineage>
        <taxon>Eukaryota</taxon>
        <taxon>Sar</taxon>
        <taxon>Alveolata</taxon>
        <taxon>Apicomplexa</taxon>
        <taxon>Aconoidasida</taxon>
        <taxon>Haemosporida</taxon>
        <taxon>Plasmodiidae</taxon>
        <taxon>Plasmodium</taxon>
        <taxon>Plasmodium (Vinckeia)</taxon>
    </lineage>
</organism>
<evidence type="ECO:0000256" key="6">
    <source>
        <dbReference type="SAM" id="MobiDB-lite"/>
    </source>
</evidence>
<evidence type="ECO:0000313" key="9">
    <source>
        <dbReference type="Proteomes" id="UP000507163"/>
    </source>
</evidence>
<dbReference type="GO" id="GO:0005634">
    <property type="term" value="C:nucleus"/>
    <property type="evidence" value="ECO:0007669"/>
    <property type="project" value="UniProtKB-SubCell"/>
</dbReference>
<reference evidence="8 9" key="1">
    <citation type="submission" date="2016-08" db="EMBL/GenBank/DDBJ databases">
        <authorList>
            <consortium name="Pathogen Informatics"/>
        </authorList>
    </citation>
    <scope>NUCLEOTIDE SEQUENCE [LARGE SCALE GENOMIC DNA]</scope>
    <source>
        <strain evidence="8 9">AJ</strain>
    </source>
</reference>
<dbReference type="GO" id="GO:0003677">
    <property type="term" value="F:DNA binding"/>
    <property type="evidence" value="ECO:0007669"/>
    <property type="project" value="UniProtKB-KW"/>
</dbReference>
<keyword evidence="3" id="KW-0238">DNA-binding</keyword>
<evidence type="ECO:0000313" key="8">
    <source>
        <dbReference type="EMBL" id="SCM04398.1"/>
    </source>
</evidence>
<feature type="domain" description="AP2/ERF" evidence="7">
    <location>
        <begin position="702"/>
        <end position="751"/>
    </location>
</feature>
<keyword evidence="2" id="KW-0805">Transcription regulation</keyword>
<evidence type="ECO:0000256" key="3">
    <source>
        <dbReference type="ARBA" id="ARBA00023125"/>
    </source>
</evidence>
<evidence type="ECO:0000256" key="1">
    <source>
        <dbReference type="ARBA" id="ARBA00004123"/>
    </source>
</evidence>
<protein>
    <submittedName>
        <fullName evidence="8">Transcription factor with AP2 domain(S), putative</fullName>
    </submittedName>
</protein>
<evidence type="ECO:0000259" key="7">
    <source>
        <dbReference type="Pfam" id="PF00847"/>
    </source>
</evidence>
<comment type="subcellular location">
    <subcellularLocation>
        <location evidence="1">Nucleus</location>
    </subcellularLocation>
</comment>
<gene>
    <name evidence="8" type="primary">ApiAP2</name>
    <name evidence="8" type="ORF">PCHAJ_000371400</name>
</gene>
<dbReference type="Pfam" id="PF00847">
    <property type="entry name" value="AP2"/>
    <property type="match status" value="1"/>
</dbReference>
<sequence>MFRKYCCEIMGYDNKITSNNSTELYVDKNKIIEKNRISKNDNTSNQEISCKSHNLLIENNSDNYQKSYKTCLYNHNFKEIEHNNYSTENNDKSVQNRDDIRYNNKKFNKPNFLDADSIECKPNYITKTCILKNTINDVINGKKNDQTSIFKEEIKKDKMENNFSYNNQENDCGNTNISLYNLDNKEGANIRSNEASLTTLCSTEYIGNKNIEQNYISSSDNKQNLNSIDNINMLNSTNNDLNGLHSYESTLKDYEKDYEANTDIESEEDTLPQFPTDLEKKERHKNVKRKCWENNQSDIVDDKINNIYRGSRNNKNYTCSQKIQMEYGHEDYAEINMNLKDEKEGKEGNTHSEKNKNTHIRTLKFHKGDKNLFFHFFNGYNKDCTNGSKRKKYTYMKEFVQNQINFYDFLLEIHKNVPLWGEYESNFFFHWKKIMEIRIEELKIYKLIFRSLYVESVKYLHFHILKIIIDELDELRKVHEPQYIKFILSESYKKNYESNFYKTSNIHPSMNEYIQPHHMKHIEKSMDVKKFIKSLDILQNSKQQPYIVQAIEIPSHIFNMYQNKLKDEVDFSFFNSEYDNNITIGEIQISGNKQSFQKNTELKENTEQSNGLFKIKSEYFDNQQIENNSEFSANLYANTKLVRDEENEAKSATKNTPKISSKKKENYKVKKLNSSINTKPKKRTGYYDLEIDGVVASFEARKGVYYDKSRKLWRANWKENGKIQTKGFSVNEYKSVQLARQKAIEWREMKEVQLLL</sequence>
<keyword evidence="5" id="KW-0539">Nucleus</keyword>
<proteinExistence type="predicted"/>
<accession>A0A1C6XJC5</accession>
<evidence type="ECO:0000256" key="2">
    <source>
        <dbReference type="ARBA" id="ARBA00023015"/>
    </source>
</evidence>
<name>A0A1C6XJC5_PLACU</name>
<dbReference type="InterPro" id="IPR001471">
    <property type="entry name" value="AP2/ERF_dom"/>
</dbReference>
<keyword evidence="4" id="KW-0804">Transcription</keyword>
<dbReference type="Gene3D" id="1.20.5.2050">
    <property type="match status" value="1"/>
</dbReference>